<keyword evidence="2 4" id="KW-0863">Zinc-finger</keyword>
<evidence type="ECO:0000256" key="2">
    <source>
        <dbReference type="ARBA" id="ARBA00022771"/>
    </source>
</evidence>
<evidence type="ECO:0000313" key="6">
    <source>
        <dbReference type="EMBL" id="CBH17187.1"/>
    </source>
</evidence>
<dbReference type="Proteomes" id="UP000002316">
    <property type="component" value="Chromosome 11"/>
</dbReference>
<dbReference type="KEGG" id="tbg:TbgDal_XI3040"/>
<evidence type="ECO:0000256" key="1">
    <source>
        <dbReference type="ARBA" id="ARBA00022723"/>
    </source>
</evidence>
<accession>D0A686</accession>
<evidence type="ECO:0000259" key="5">
    <source>
        <dbReference type="PROSITE" id="PS50865"/>
    </source>
</evidence>
<dbReference type="InterPro" id="IPR002893">
    <property type="entry name" value="Znf_MYND"/>
</dbReference>
<sequence length="839" mass="93460">MAVVEKFLRDGRACTEAEALGKVLNERYRRWFLLSVLPRQWCRDKRRNVLYAPVFQLLFGTSSDNEEELDIFIDSTESSHWRLLLYNMKNSCQEVLWETKGAELVADIFRFVPASLHPASFDLRCVTVGDTHEKLGLFSDRAFSLFKTRLEHVLAPLALQSFTVLRHHITEVISGRRLPGMAGEVVAWAVQHEPAAVDVSAPSQVGNDAVLRSFQQVHPLLYTTSFREPDNSDSIVSAAGAMTSDGTGADGSFPALEVERRMAIENLKKRVGHVTSFTLPTISSSDTSSAVTGDGRWHVLLIQKPFVDKQEVSEENLDPGPLAPQPIGAELHLMQDGGEVLYLQDRLCDEKSFDTVYDDMMHEDGEVFAQLTPLEGIAFDDIDRFLFFLSMQEQAVETFPCEPLCKGSCSSYSFPKVVYRTPTGSVVKDTPIASPHVEVLESSPRNEHDWAAAAAAFQFLSRNIISCKDGNYTLLRDVSPVPPPTHNEVCSWCQRRRDKLLRCGRCRVEMYCCRKHQMNGWKSGHREMCELWQRAREDYEQRVLPHLKERGVKLPQTTTASTVMTLFKFLTDNTSALQRKVNPIIHVVDADSDVQPFIAEFAPCVTAARSDWGPSHSEWPWKQLRILLCSDTFAEEEHNAVYAVTNDGNFVRTPPTTVLGDVWHTHSSGDVANSAVLLRFCSTKYHIFANDTMIRVRTTSGSTDESDITPSAVAYFGKSTGNGMTYFSGVAEILADRFVGHIPVLCTEATLVNAHSSVHAVFTRVKNSSVINRDIKNAVLRRHSDPSSLIQLNIDGMGGNAADPRASGAFAGPLPAREVAVARHPNSYYFVIPSVGGKK</sequence>
<evidence type="ECO:0000313" key="7">
    <source>
        <dbReference type="Proteomes" id="UP000002316"/>
    </source>
</evidence>
<dbReference type="VEuPathDB" id="TriTrypDB:Tbg972.11.3040"/>
<dbReference type="GO" id="GO:0008270">
    <property type="term" value="F:zinc ion binding"/>
    <property type="evidence" value="ECO:0007669"/>
    <property type="project" value="UniProtKB-KW"/>
</dbReference>
<name>D0A686_TRYB9</name>
<dbReference type="Gene3D" id="6.10.140.2220">
    <property type="match status" value="1"/>
</dbReference>
<dbReference type="RefSeq" id="XP_011779451.1">
    <property type="nucleotide sequence ID" value="XM_011781149.1"/>
</dbReference>
<dbReference type="OrthoDB" id="5952526at2759"/>
<dbReference type="GeneID" id="23867281"/>
<organism evidence="6 7">
    <name type="scientific">Trypanosoma brucei gambiense (strain MHOM/CI/86/DAL972)</name>
    <dbReference type="NCBI Taxonomy" id="679716"/>
    <lineage>
        <taxon>Eukaryota</taxon>
        <taxon>Discoba</taxon>
        <taxon>Euglenozoa</taxon>
        <taxon>Kinetoplastea</taxon>
        <taxon>Metakinetoplastina</taxon>
        <taxon>Trypanosomatida</taxon>
        <taxon>Trypanosomatidae</taxon>
        <taxon>Trypanosoma</taxon>
    </lineage>
</organism>
<reference evidence="7" key="1">
    <citation type="journal article" date="2010" name="PLoS Negl. Trop. Dis.">
        <title>The genome sequence of Trypanosoma brucei gambiense, causative agent of chronic human african trypanosomiasis.</title>
        <authorList>
            <person name="Jackson A.P."/>
            <person name="Sanders M."/>
            <person name="Berry A."/>
            <person name="McQuillan J."/>
            <person name="Aslett M.A."/>
            <person name="Quail M.A."/>
            <person name="Chukualim B."/>
            <person name="Capewell P."/>
            <person name="MacLeod A."/>
            <person name="Melville S.E."/>
            <person name="Gibson W."/>
            <person name="Barry J.D."/>
            <person name="Berriman M."/>
            <person name="Hertz-Fowler C."/>
        </authorList>
    </citation>
    <scope>NUCLEOTIDE SEQUENCE [LARGE SCALE GENOMIC DNA]</scope>
    <source>
        <strain evidence="7">MHOM/CI/86/DAL972</strain>
    </source>
</reference>
<protein>
    <recommendedName>
        <fullName evidence="5">MYND-type domain-containing protein</fullName>
    </recommendedName>
</protein>
<keyword evidence="3" id="KW-0862">Zinc</keyword>
<dbReference type="EMBL" id="FN554974">
    <property type="protein sequence ID" value="CBH17187.1"/>
    <property type="molecule type" value="Genomic_DNA"/>
</dbReference>
<evidence type="ECO:0000256" key="4">
    <source>
        <dbReference type="PROSITE-ProRule" id="PRU00134"/>
    </source>
</evidence>
<evidence type="ECO:0000256" key="3">
    <source>
        <dbReference type="ARBA" id="ARBA00022833"/>
    </source>
</evidence>
<keyword evidence="1" id="KW-0479">Metal-binding</keyword>
<dbReference type="PROSITE" id="PS50865">
    <property type="entry name" value="ZF_MYND_2"/>
    <property type="match status" value="1"/>
</dbReference>
<dbReference type="Pfam" id="PF01753">
    <property type="entry name" value="zf-MYND"/>
    <property type="match status" value="1"/>
</dbReference>
<proteinExistence type="predicted"/>
<dbReference type="SUPFAM" id="SSF144232">
    <property type="entry name" value="HIT/MYND zinc finger-like"/>
    <property type="match status" value="1"/>
</dbReference>
<feature type="domain" description="MYND-type" evidence="5">
    <location>
        <begin position="490"/>
        <end position="529"/>
    </location>
</feature>
<gene>
    <name evidence="6" type="ORF">TbgDal_XI3040</name>
</gene>
<dbReference type="AlphaFoldDB" id="D0A686"/>